<organism evidence="7 8">
    <name type="scientific">Fusarium oligoseptatum</name>
    <dbReference type="NCBI Taxonomy" id="2604345"/>
    <lineage>
        <taxon>Eukaryota</taxon>
        <taxon>Fungi</taxon>
        <taxon>Dikarya</taxon>
        <taxon>Ascomycota</taxon>
        <taxon>Pezizomycotina</taxon>
        <taxon>Sordariomycetes</taxon>
        <taxon>Hypocreomycetidae</taxon>
        <taxon>Hypocreales</taxon>
        <taxon>Nectriaceae</taxon>
        <taxon>Fusarium</taxon>
        <taxon>Fusarium solani species complex</taxon>
    </lineage>
</organism>
<keyword evidence="2" id="KW-0238">DNA-binding</keyword>
<dbReference type="InterPro" id="IPR001138">
    <property type="entry name" value="Zn2Cys6_DnaBD"/>
</dbReference>
<accession>A0A428U4J0</accession>
<dbReference type="PROSITE" id="PS00463">
    <property type="entry name" value="ZN2_CY6_FUNGAL_1"/>
    <property type="match status" value="1"/>
</dbReference>
<keyword evidence="3" id="KW-0804">Transcription</keyword>
<dbReference type="Pfam" id="PF11951">
    <property type="entry name" value="Fungal_trans_2"/>
    <property type="match status" value="1"/>
</dbReference>
<feature type="domain" description="Zn(2)-C6 fungal-type" evidence="6">
    <location>
        <begin position="28"/>
        <end position="58"/>
    </location>
</feature>
<dbReference type="CDD" id="cd00067">
    <property type="entry name" value="GAL4"/>
    <property type="match status" value="1"/>
</dbReference>
<evidence type="ECO:0000313" key="7">
    <source>
        <dbReference type="EMBL" id="RSM09174.1"/>
    </source>
</evidence>
<keyword evidence="4" id="KW-0539">Nucleus</keyword>
<evidence type="ECO:0000256" key="5">
    <source>
        <dbReference type="SAM" id="MobiDB-lite"/>
    </source>
</evidence>
<evidence type="ECO:0000256" key="1">
    <source>
        <dbReference type="ARBA" id="ARBA00023015"/>
    </source>
</evidence>
<evidence type="ECO:0000256" key="3">
    <source>
        <dbReference type="ARBA" id="ARBA00023163"/>
    </source>
</evidence>
<keyword evidence="1" id="KW-0805">Transcription regulation</keyword>
<dbReference type="GO" id="GO:0003677">
    <property type="term" value="F:DNA binding"/>
    <property type="evidence" value="ECO:0007669"/>
    <property type="project" value="UniProtKB-KW"/>
</dbReference>
<evidence type="ECO:0000256" key="2">
    <source>
        <dbReference type="ARBA" id="ARBA00023125"/>
    </source>
</evidence>
<evidence type="ECO:0000313" key="8">
    <source>
        <dbReference type="Proteomes" id="UP000287144"/>
    </source>
</evidence>
<dbReference type="InterPro" id="IPR021858">
    <property type="entry name" value="Fun_TF"/>
</dbReference>
<protein>
    <recommendedName>
        <fullName evidence="6">Zn(2)-C6 fungal-type domain-containing protein</fullName>
    </recommendedName>
</protein>
<feature type="region of interest" description="Disordered" evidence="5">
    <location>
        <begin position="150"/>
        <end position="170"/>
    </location>
</feature>
<comment type="caution">
    <text evidence="7">The sequence shown here is derived from an EMBL/GenBank/DDBJ whole genome shotgun (WGS) entry which is preliminary data.</text>
</comment>
<dbReference type="Gene3D" id="4.10.240.10">
    <property type="entry name" value="Zn(2)-C6 fungal-type DNA-binding domain"/>
    <property type="match status" value="1"/>
</dbReference>
<gene>
    <name evidence="7" type="ORF">CEP52_004271</name>
</gene>
<dbReference type="InterPro" id="IPR050675">
    <property type="entry name" value="OAF3"/>
</dbReference>
<dbReference type="PANTHER" id="PTHR31069:SF25">
    <property type="entry name" value="TRANSCRIPTION FACTOR, PUTATIVE (EUROFUNG)-RELATED"/>
    <property type="match status" value="1"/>
</dbReference>
<dbReference type="SMART" id="SM00066">
    <property type="entry name" value="GAL4"/>
    <property type="match status" value="1"/>
</dbReference>
<reference evidence="7 8" key="1">
    <citation type="submission" date="2017-06" db="EMBL/GenBank/DDBJ databases">
        <title>Comparative genomic analysis of Ambrosia Fusariam Clade fungi.</title>
        <authorList>
            <person name="Stajich J.E."/>
            <person name="Carrillo J."/>
            <person name="Kijimoto T."/>
            <person name="Eskalen A."/>
            <person name="O'Donnell K."/>
            <person name="Kasson M."/>
        </authorList>
    </citation>
    <scope>NUCLEOTIDE SEQUENCE [LARGE SCALE GENOMIC DNA]</scope>
    <source>
        <strain evidence="7 8">NRRL62579</strain>
    </source>
</reference>
<dbReference type="PANTHER" id="PTHR31069">
    <property type="entry name" value="OLEATE-ACTIVATED TRANSCRIPTION FACTOR 1-RELATED"/>
    <property type="match status" value="1"/>
</dbReference>
<feature type="region of interest" description="Disordered" evidence="5">
    <location>
        <begin position="70"/>
        <end position="89"/>
    </location>
</feature>
<dbReference type="GO" id="GO:0000981">
    <property type="term" value="F:DNA-binding transcription factor activity, RNA polymerase II-specific"/>
    <property type="evidence" value="ECO:0007669"/>
    <property type="project" value="InterPro"/>
</dbReference>
<dbReference type="Pfam" id="PF00172">
    <property type="entry name" value="Zn_clus"/>
    <property type="match status" value="1"/>
</dbReference>
<dbReference type="Proteomes" id="UP000287144">
    <property type="component" value="Unassembled WGS sequence"/>
</dbReference>
<dbReference type="AlphaFoldDB" id="A0A428U4J0"/>
<evidence type="ECO:0000259" key="6">
    <source>
        <dbReference type="PROSITE" id="PS50048"/>
    </source>
</evidence>
<name>A0A428U4J0_9HYPO</name>
<sequence>MPKMRTRSTPAARAVKNQRRRGNYSLGGCEACRVRHVKCDRVRPACSNCVKSQKTCEFNSHEIRWMPSASFQGSEEESQSTEEPSTFRSRQCLESFQSRMDMCQELVSGIPNTVDAALAELEESHKLPAQPSTIGPFSVLNFSLQTPQTCTSPSVHSSPSQHDQDHPQTVTSLPRIAATSSTLTEELALPTPDDNAGSFTDFLQWGDLFNWDIIPNSIALDDPFLANDIDSTRWGGQPGNLVIPGCTDTCPDASTRPIEHPTNERYDLILPADVLLDAPRLLTHFENVVVHRMSSLPIYAKSPWSTMHIPAAMITLSKLTLFSVDASEISHANMSNFYGLLAVSSYHLSLKDQESRDLCRAEGYWAAIHEAAYDAAKKHLDLCVEKETQGSNRAKYKEQLMAMGATTTTSFISNNQVDVDHYLVEFEKLFRTRGLAKGTVSRRTRLLHHLYAWIRIVSESTRMRGGSSMRYRTQETSAHRQGQHLGDAEDDGDPMTQDGRRGTTIDPKLDDFFRLPPRTPVRNKDTHQETHFSGTVTDEDGLYMQIYGIPETWLRLLSQTTRLANEMDALHQPDNQADIDTFMGLQRRASQLEESVCAFRSKCLAFETSNSTSHSHMLRALCSALLIYFYQRIRRVNPMILQSIIDDVIKALQDYDRALKQQGLEISGTAWPALIAGSEAESKIQRDQIMAWIDTRIVATGFGSYYTAKEIIEEVWVRRDGASNLATWMDVCRDKGRWPILA</sequence>
<proteinExistence type="predicted"/>
<dbReference type="GO" id="GO:0008270">
    <property type="term" value="F:zinc ion binding"/>
    <property type="evidence" value="ECO:0007669"/>
    <property type="project" value="InterPro"/>
</dbReference>
<keyword evidence="8" id="KW-1185">Reference proteome</keyword>
<dbReference type="SUPFAM" id="SSF57701">
    <property type="entry name" value="Zn2/Cys6 DNA-binding domain"/>
    <property type="match status" value="1"/>
</dbReference>
<dbReference type="PROSITE" id="PS50048">
    <property type="entry name" value="ZN2_CY6_FUNGAL_2"/>
    <property type="match status" value="1"/>
</dbReference>
<dbReference type="EMBL" id="NKCK01000030">
    <property type="protein sequence ID" value="RSM09174.1"/>
    <property type="molecule type" value="Genomic_DNA"/>
</dbReference>
<evidence type="ECO:0000256" key="4">
    <source>
        <dbReference type="ARBA" id="ARBA00023242"/>
    </source>
</evidence>
<feature type="compositionally biased region" description="Basic and acidic residues" evidence="5">
    <location>
        <begin position="498"/>
        <end position="513"/>
    </location>
</feature>
<dbReference type="STRING" id="1325735.A0A428U4J0"/>
<feature type="region of interest" description="Disordered" evidence="5">
    <location>
        <begin position="472"/>
        <end position="533"/>
    </location>
</feature>
<dbReference type="InterPro" id="IPR036864">
    <property type="entry name" value="Zn2-C6_fun-type_DNA-bd_sf"/>
</dbReference>